<dbReference type="AlphaFoldDB" id="A0A427A1M8"/>
<dbReference type="Proteomes" id="UP000287651">
    <property type="component" value="Unassembled WGS sequence"/>
</dbReference>
<reference evidence="1 2" key="1">
    <citation type="journal article" date="2014" name="Agronomy (Basel)">
        <title>A Draft Genome Sequence for Ensete ventricosum, the Drought-Tolerant Tree Against Hunger.</title>
        <authorList>
            <person name="Harrison J."/>
            <person name="Moore K.A."/>
            <person name="Paszkiewicz K."/>
            <person name="Jones T."/>
            <person name="Grant M."/>
            <person name="Ambacheew D."/>
            <person name="Muzemil S."/>
            <person name="Studholme D.J."/>
        </authorList>
    </citation>
    <scope>NUCLEOTIDE SEQUENCE [LARGE SCALE GENOMIC DNA]</scope>
</reference>
<evidence type="ECO:0000313" key="1">
    <source>
        <dbReference type="EMBL" id="RRT70091.1"/>
    </source>
</evidence>
<evidence type="ECO:0000313" key="2">
    <source>
        <dbReference type="Proteomes" id="UP000287651"/>
    </source>
</evidence>
<accession>A0A427A1M8</accession>
<name>A0A427A1M8_ENSVE</name>
<comment type="caution">
    <text evidence="1">The sequence shown here is derived from an EMBL/GenBank/DDBJ whole genome shotgun (WGS) entry which is preliminary data.</text>
</comment>
<gene>
    <name evidence="1" type="ORF">B296_00028490</name>
</gene>
<sequence length="118" mass="12884">MQVLIISGFAVSGKKSTMCAGSSLLHLCLLVLACHSLMNSNVKIWHQYTFVSIYFYAAMLMVCVTRVAKASLDKALAENTEVDNILVTPPLPVVFGPPSDLHQPLVIKIDPSSDNHEK</sequence>
<dbReference type="EMBL" id="AMZH03004130">
    <property type="protein sequence ID" value="RRT70091.1"/>
    <property type="molecule type" value="Genomic_DNA"/>
</dbReference>
<proteinExistence type="predicted"/>
<protein>
    <submittedName>
        <fullName evidence="1">Uncharacterized protein</fullName>
    </submittedName>
</protein>
<organism evidence="1 2">
    <name type="scientific">Ensete ventricosum</name>
    <name type="common">Abyssinian banana</name>
    <name type="synonym">Musa ensete</name>
    <dbReference type="NCBI Taxonomy" id="4639"/>
    <lineage>
        <taxon>Eukaryota</taxon>
        <taxon>Viridiplantae</taxon>
        <taxon>Streptophyta</taxon>
        <taxon>Embryophyta</taxon>
        <taxon>Tracheophyta</taxon>
        <taxon>Spermatophyta</taxon>
        <taxon>Magnoliopsida</taxon>
        <taxon>Liliopsida</taxon>
        <taxon>Zingiberales</taxon>
        <taxon>Musaceae</taxon>
        <taxon>Ensete</taxon>
    </lineage>
</organism>